<dbReference type="Proteomes" id="UP000034471">
    <property type="component" value="Unassembled WGS sequence"/>
</dbReference>
<protein>
    <recommendedName>
        <fullName evidence="4">PrgI family protein</fullName>
    </recommendedName>
</protein>
<evidence type="ECO:0000256" key="1">
    <source>
        <dbReference type="SAM" id="Phobius"/>
    </source>
</evidence>
<evidence type="ECO:0008006" key="4">
    <source>
        <dbReference type="Google" id="ProtNLM"/>
    </source>
</evidence>
<proteinExistence type="predicted"/>
<keyword evidence="1" id="KW-0472">Membrane</keyword>
<dbReference type="AlphaFoldDB" id="A0A0G0JPQ1"/>
<dbReference type="EMBL" id="LBTJ01000001">
    <property type="protein sequence ID" value="KKQ38884.1"/>
    <property type="molecule type" value="Genomic_DNA"/>
</dbReference>
<accession>A0A0G0JPQ1</accession>
<dbReference type="SUPFAM" id="SSF49478">
    <property type="entry name" value="Cna protein B-type domain"/>
    <property type="match status" value="1"/>
</dbReference>
<dbReference type="InterPro" id="IPR013783">
    <property type="entry name" value="Ig-like_fold"/>
</dbReference>
<dbReference type="STRING" id="1618481.US54_C0001G0009"/>
<dbReference type="Pfam" id="PF12666">
    <property type="entry name" value="PrgI"/>
    <property type="match status" value="1"/>
</dbReference>
<evidence type="ECO:0000313" key="2">
    <source>
        <dbReference type="EMBL" id="KKQ38884.1"/>
    </source>
</evidence>
<keyword evidence="1" id="KW-1133">Transmembrane helix</keyword>
<evidence type="ECO:0000313" key="3">
    <source>
        <dbReference type="Proteomes" id="UP000034471"/>
    </source>
</evidence>
<feature type="transmembrane region" description="Helical" evidence="1">
    <location>
        <begin position="21"/>
        <end position="40"/>
    </location>
</feature>
<gene>
    <name evidence="2" type="ORF">US54_C0001G0009</name>
</gene>
<dbReference type="Gene3D" id="2.60.40.10">
    <property type="entry name" value="Immunoglobulins"/>
    <property type="match status" value="1"/>
</dbReference>
<name>A0A0G0JPQ1_9BACT</name>
<dbReference type="InterPro" id="IPR024414">
    <property type="entry name" value="Uncharacterised_PrgI"/>
</dbReference>
<comment type="caution">
    <text evidence="2">The sequence shown here is derived from an EMBL/GenBank/DDBJ whole genome shotgun (WGS) entry which is preliminary data.</text>
</comment>
<sequence>MDQHPVPRQITTFEFKLIGFMTLRQFLYLVIFFPIGFIVYKVIPILYVNILLGVLVGAVGLAFAFIPIQDRPLEVWMKNFIKRINSPTQYVFKKQRDTIKTLENLYFTSDPHLAMTHIETKEKLDKYLQSKKNTDRDIDTSISTRSKKQQIHINDLLQQTKNIDPSKIKKADVSLSTQSKASQPDIIKQPFVTGVIKNRKQIPLPGTLVSIKDTDGNQLRLLKTNPHGIFATYSPLSPGEYQFEISDPKGNYFFDTMNVQIDSDKQKPLQFYSKEIL</sequence>
<feature type="transmembrane region" description="Helical" evidence="1">
    <location>
        <begin position="46"/>
        <end position="68"/>
    </location>
</feature>
<organism evidence="2 3">
    <name type="scientific">Candidatus Roizmanbacteria bacterium GW2011_GWA2_37_7</name>
    <dbReference type="NCBI Taxonomy" id="1618481"/>
    <lineage>
        <taxon>Bacteria</taxon>
        <taxon>Candidatus Roizmaniibacteriota</taxon>
    </lineage>
</organism>
<reference evidence="2 3" key="1">
    <citation type="journal article" date="2015" name="Nature">
        <title>rRNA introns, odd ribosomes, and small enigmatic genomes across a large radiation of phyla.</title>
        <authorList>
            <person name="Brown C.T."/>
            <person name="Hug L.A."/>
            <person name="Thomas B.C."/>
            <person name="Sharon I."/>
            <person name="Castelle C.J."/>
            <person name="Singh A."/>
            <person name="Wilkins M.J."/>
            <person name="Williams K.H."/>
            <person name="Banfield J.F."/>
        </authorList>
    </citation>
    <scope>NUCLEOTIDE SEQUENCE [LARGE SCALE GENOMIC DNA]</scope>
</reference>
<keyword evidence="1" id="KW-0812">Transmembrane</keyword>